<evidence type="ECO:0000256" key="1">
    <source>
        <dbReference type="SAM" id="MobiDB-lite"/>
    </source>
</evidence>
<evidence type="ECO:0000313" key="2">
    <source>
        <dbReference type="EMBL" id="HJB56339.1"/>
    </source>
</evidence>
<reference evidence="2" key="1">
    <citation type="journal article" date="2021" name="PeerJ">
        <title>Extensive microbial diversity within the chicken gut microbiome revealed by metagenomics and culture.</title>
        <authorList>
            <person name="Gilroy R."/>
            <person name="Ravi A."/>
            <person name="Getino M."/>
            <person name="Pursley I."/>
            <person name="Horton D.L."/>
            <person name="Alikhan N.F."/>
            <person name="Baker D."/>
            <person name="Gharbi K."/>
            <person name="Hall N."/>
            <person name="Watson M."/>
            <person name="Adriaenssens E.M."/>
            <person name="Foster-Nyarko E."/>
            <person name="Jarju S."/>
            <person name="Secka A."/>
            <person name="Antonio M."/>
            <person name="Oren A."/>
            <person name="Chaudhuri R.R."/>
            <person name="La Ragione R."/>
            <person name="Hildebrand F."/>
            <person name="Pallen M.J."/>
        </authorList>
    </citation>
    <scope>NUCLEOTIDE SEQUENCE</scope>
    <source>
        <strain evidence="2">CHK189-11263</strain>
    </source>
</reference>
<dbReference type="AlphaFoldDB" id="A0A9D2S512"/>
<dbReference type="EMBL" id="DWYC01000026">
    <property type="protein sequence ID" value="HJB56339.1"/>
    <property type="molecule type" value="Genomic_DNA"/>
</dbReference>
<proteinExistence type="predicted"/>
<protein>
    <submittedName>
        <fullName evidence="2">Uncharacterized protein</fullName>
    </submittedName>
</protein>
<sequence>MPYKIYTYEDPYRLGETDFWEEISALPHFCVSRTLVNGLKDVMQDRIQGLICPLDALVSFPPEGLESSHIVYRQWTENVGLRLEQYGALTALFRRERESGRIDEAFYQALGHNQTRFLDAIRLFLELGIRPEALDETKGNKEQRLFVQVLREVCGDKRFQFPGTPRPAELKAILVELARNELREYTAQNAGRQRDRLWYERAIQNTAARPLEALVVHGVHQFSPPQLRLLSDLEKMGMTIIFLFNEQKQFPRMYASWNCIYQCFGVPIHHDTKIARYETRSMQNASNALACAMAELYEGRYRAGDPRSQTWYQLYQKVDFLEFANITEYADFISNRFDAAQAKYRASQSVIDRGNDVRNHAAVLGFLDEQVYTANREIHTLLKLYYPEYTKQRHFLSYPIGQFFSALYRLWDPERGEIRIDVPALKECLSSRILKAGSGETLLRTFYNLKLLFDGITTLREFREKIAAEYAAHYDAVARAKAADPIFPLRQLSIYHPDKVTRADLDALIRAVEEIQEIASTLFQSDGASGESIHFGTHFKNLETFLRQRDLSQANEEERALIEALELRLEKGKPGQSVSGTFRDLQEGLYYYLKQTGGDEGANWIVKNFEQIDGDILQSKKQHERGEAKVYHFACLSDRDLSCRVDDLLPWPLTESFLQKAYFPVDLVFQVYYTALGERESFLRCAVFHGLYYNQCDVRLSYVKQYGEETTKPDALLSILGLTVTGGAVEPRTESIPVSVAVKREPARDVRYRRDEMMSMFLCPYRFFLDYVMEDTPVLQGTFLYQKFYENALISGVWKRMASQPKELAVRILDRALAQESAIIRPYFFFWKQSEILDLERRAKNYLVHDILEQSRGERVPAYQNTHMDLRRRFGKAKFYIDITEAEPQNPYEPFEALAKRAYPQKIYSLYALPNPERNPKDRPRGPAAGIRRAVSQPGRLRRENGDCGGVVPLLRTPRDLYGALPVRRVIRRCAASAKEKEV</sequence>
<comment type="caution">
    <text evidence="2">The sequence shown here is derived from an EMBL/GenBank/DDBJ whole genome shotgun (WGS) entry which is preliminary data.</text>
</comment>
<organism evidence="2 3">
    <name type="scientific">Candidatus Flavonifractor intestinipullorum</name>
    <dbReference type="NCBI Taxonomy" id="2838587"/>
    <lineage>
        <taxon>Bacteria</taxon>
        <taxon>Bacillati</taxon>
        <taxon>Bacillota</taxon>
        <taxon>Clostridia</taxon>
        <taxon>Eubacteriales</taxon>
        <taxon>Oscillospiraceae</taxon>
        <taxon>Flavonifractor</taxon>
    </lineage>
</organism>
<feature type="region of interest" description="Disordered" evidence="1">
    <location>
        <begin position="914"/>
        <end position="948"/>
    </location>
</feature>
<name>A0A9D2S512_9FIRM</name>
<reference evidence="2" key="2">
    <citation type="submission" date="2021-04" db="EMBL/GenBank/DDBJ databases">
        <authorList>
            <person name="Gilroy R."/>
        </authorList>
    </citation>
    <scope>NUCLEOTIDE SEQUENCE</scope>
    <source>
        <strain evidence="2">CHK189-11263</strain>
    </source>
</reference>
<gene>
    <name evidence="2" type="ORF">H9714_02170</name>
</gene>
<dbReference type="Proteomes" id="UP000824208">
    <property type="component" value="Unassembled WGS sequence"/>
</dbReference>
<accession>A0A9D2S512</accession>
<evidence type="ECO:0000313" key="3">
    <source>
        <dbReference type="Proteomes" id="UP000824208"/>
    </source>
</evidence>